<organism evidence="16 17">
    <name type="scientific">Nesterenkonia sphaerica</name>
    <dbReference type="NCBI Taxonomy" id="1804988"/>
    <lineage>
        <taxon>Bacteria</taxon>
        <taxon>Bacillati</taxon>
        <taxon>Actinomycetota</taxon>
        <taxon>Actinomycetes</taxon>
        <taxon>Micrococcales</taxon>
        <taxon>Micrococcaceae</taxon>
        <taxon>Nesterenkonia</taxon>
    </lineage>
</organism>
<evidence type="ECO:0000256" key="10">
    <source>
        <dbReference type="ARBA" id="ARBA00022801"/>
    </source>
</evidence>
<evidence type="ECO:0000256" key="13">
    <source>
        <dbReference type="RuleBase" id="RU003515"/>
    </source>
</evidence>
<dbReference type="GO" id="GO:0006298">
    <property type="term" value="P:mismatch repair"/>
    <property type="evidence" value="ECO:0007669"/>
    <property type="project" value="TreeGrafter"/>
</dbReference>
<protein>
    <recommendedName>
        <fullName evidence="13">Ribonuclease</fullName>
        <ecNumber evidence="13">3.1.26.4</ecNumber>
    </recommendedName>
</protein>
<keyword evidence="6" id="KW-0963">Cytoplasm</keyword>
<dbReference type="SUPFAM" id="SSF53098">
    <property type="entry name" value="Ribonuclease H-like"/>
    <property type="match status" value="1"/>
</dbReference>
<comment type="cofactor">
    <cofactor evidence="12">
        <name>Mn(2+)</name>
        <dbReference type="ChEBI" id="CHEBI:29035"/>
    </cofactor>
    <cofactor evidence="12">
        <name>Mg(2+)</name>
        <dbReference type="ChEBI" id="CHEBI:18420"/>
    </cofactor>
    <text evidence="12">Manganese or magnesium. Binds 1 divalent metal ion per monomer in the absence of substrate. May bind a second metal ion after substrate binding.</text>
</comment>
<evidence type="ECO:0000256" key="5">
    <source>
        <dbReference type="ARBA" id="ARBA00007383"/>
    </source>
</evidence>
<evidence type="ECO:0000256" key="8">
    <source>
        <dbReference type="ARBA" id="ARBA00022723"/>
    </source>
</evidence>
<dbReference type="PANTHER" id="PTHR10954">
    <property type="entry name" value="RIBONUCLEASE H2 SUBUNIT A"/>
    <property type="match status" value="1"/>
</dbReference>
<dbReference type="GO" id="GO:0005737">
    <property type="term" value="C:cytoplasm"/>
    <property type="evidence" value="ECO:0007669"/>
    <property type="project" value="UniProtKB-SubCell"/>
</dbReference>
<evidence type="ECO:0000256" key="14">
    <source>
        <dbReference type="SAM" id="MobiDB-lite"/>
    </source>
</evidence>
<feature type="domain" description="RNase H type-2" evidence="15">
    <location>
        <begin position="22"/>
        <end position="228"/>
    </location>
</feature>
<comment type="caution">
    <text evidence="16">The sequence shown here is derived from an EMBL/GenBank/DDBJ whole genome shotgun (WGS) entry which is preliminary data.</text>
</comment>
<feature type="binding site" evidence="12">
    <location>
        <position position="138"/>
    </location>
    <ligand>
        <name>a divalent metal cation</name>
        <dbReference type="ChEBI" id="CHEBI:60240"/>
    </ligand>
</feature>
<dbReference type="InterPro" id="IPR022898">
    <property type="entry name" value="RNase_HII"/>
</dbReference>
<evidence type="ECO:0000313" key="17">
    <source>
        <dbReference type="Proteomes" id="UP000306544"/>
    </source>
</evidence>
<dbReference type="OrthoDB" id="9803420at2"/>
<dbReference type="Proteomes" id="UP000306544">
    <property type="component" value="Unassembled WGS sequence"/>
</dbReference>
<dbReference type="GO" id="GO:0032299">
    <property type="term" value="C:ribonuclease H2 complex"/>
    <property type="evidence" value="ECO:0007669"/>
    <property type="project" value="TreeGrafter"/>
</dbReference>
<evidence type="ECO:0000313" key="16">
    <source>
        <dbReference type="EMBL" id="TLP79340.1"/>
    </source>
</evidence>
<gene>
    <name evidence="16" type="ORF">FEF27_01680</name>
</gene>
<dbReference type="CDD" id="cd07182">
    <property type="entry name" value="RNase_HII_bacteria_HII_like"/>
    <property type="match status" value="1"/>
</dbReference>
<comment type="cofactor">
    <cofactor evidence="2">
        <name>Mg(2+)</name>
        <dbReference type="ChEBI" id="CHEBI:18420"/>
    </cofactor>
</comment>
<dbReference type="InterPro" id="IPR012337">
    <property type="entry name" value="RNaseH-like_sf"/>
</dbReference>
<dbReference type="Pfam" id="PF01351">
    <property type="entry name" value="RNase_HII"/>
    <property type="match status" value="1"/>
</dbReference>
<evidence type="ECO:0000256" key="3">
    <source>
        <dbReference type="ARBA" id="ARBA00004065"/>
    </source>
</evidence>
<evidence type="ECO:0000256" key="11">
    <source>
        <dbReference type="ARBA" id="ARBA00023211"/>
    </source>
</evidence>
<name>A0A5R9ALQ3_9MICC</name>
<evidence type="ECO:0000259" key="15">
    <source>
        <dbReference type="PROSITE" id="PS51975"/>
    </source>
</evidence>
<dbReference type="Gene3D" id="3.30.420.10">
    <property type="entry name" value="Ribonuclease H-like superfamily/Ribonuclease H"/>
    <property type="match status" value="1"/>
</dbReference>
<evidence type="ECO:0000256" key="7">
    <source>
        <dbReference type="ARBA" id="ARBA00022722"/>
    </source>
</evidence>
<evidence type="ECO:0000256" key="12">
    <source>
        <dbReference type="PROSITE-ProRule" id="PRU01319"/>
    </source>
</evidence>
<keyword evidence="7 12" id="KW-0540">Nuclease</keyword>
<comment type="similarity">
    <text evidence="5 13">Belongs to the RNase HII family.</text>
</comment>
<keyword evidence="17" id="KW-1185">Reference proteome</keyword>
<evidence type="ECO:0000256" key="2">
    <source>
        <dbReference type="ARBA" id="ARBA00001946"/>
    </source>
</evidence>
<sequence>MSRAANATLLPELRLAAQTGSRLIAGIDEVGRGALAGPVTVGVVVFDLRQLPQEVQSSGAGVWAPLDGVRDSKLLSAAARQQWQPSICDHAEAYSVQHSSPETIDAVGLTAALGAAGRAGLAAVHEQLGRPVDHVILDGVHDWLNAAVPVLTMPKADTQALSVACASVLAKVQRDGLMTQLAAEHPEFCWESNKGYGSAVHREAIRASGPTEHHRRSWSLGLEPLPGL</sequence>
<feature type="binding site" evidence="12">
    <location>
        <position position="29"/>
    </location>
    <ligand>
        <name>a divalent metal cation</name>
        <dbReference type="ChEBI" id="CHEBI:60240"/>
    </ligand>
</feature>
<evidence type="ECO:0000256" key="1">
    <source>
        <dbReference type="ARBA" id="ARBA00000077"/>
    </source>
</evidence>
<dbReference type="InterPro" id="IPR024567">
    <property type="entry name" value="RNase_HII/HIII_dom"/>
</dbReference>
<evidence type="ECO:0000256" key="6">
    <source>
        <dbReference type="ARBA" id="ARBA00022490"/>
    </source>
</evidence>
<proteinExistence type="inferred from homology"/>
<evidence type="ECO:0000256" key="9">
    <source>
        <dbReference type="ARBA" id="ARBA00022759"/>
    </source>
</evidence>
<keyword evidence="10 12" id="KW-0378">Hydrolase</keyword>
<dbReference type="GO" id="GO:0043137">
    <property type="term" value="P:DNA replication, removal of RNA primer"/>
    <property type="evidence" value="ECO:0007669"/>
    <property type="project" value="TreeGrafter"/>
</dbReference>
<comment type="catalytic activity">
    <reaction evidence="1 12 13">
        <text>Endonucleolytic cleavage to 5'-phosphomonoester.</text>
        <dbReference type="EC" id="3.1.26.4"/>
    </reaction>
</comment>
<keyword evidence="9 12" id="KW-0255">Endonuclease</keyword>
<feature type="binding site" evidence="12">
    <location>
        <position position="28"/>
    </location>
    <ligand>
        <name>a divalent metal cation</name>
        <dbReference type="ChEBI" id="CHEBI:60240"/>
    </ligand>
</feature>
<evidence type="ECO:0000256" key="4">
    <source>
        <dbReference type="ARBA" id="ARBA00004496"/>
    </source>
</evidence>
<dbReference type="InterPro" id="IPR036397">
    <property type="entry name" value="RNaseH_sf"/>
</dbReference>
<dbReference type="EC" id="3.1.26.4" evidence="13"/>
<keyword evidence="8 12" id="KW-0479">Metal-binding</keyword>
<dbReference type="InterPro" id="IPR001352">
    <property type="entry name" value="RNase_HII/HIII"/>
</dbReference>
<dbReference type="GO" id="GO:0003723">
    <property type="term" value="F:RNA binding"/>
    <property type="evidence" value="ECO:0007669"/>
    <property type="project" value="UniProtKB-UniRule"/>
</dbReference>
<comment type="subcellular location">
    <subcellularLocation>
        <location evidence="4">Cytoplasm</location>
    </subcellularLocation>
</comment>
<dbReference type="EMBL" id="VAWA01000002">
    <property type="protein sequence ID" value="TLP79340.1"/>
    <property type="molecule type" value="Genomic_DNA"/>
</dbReference>
<dbReference type="AlphaFoldDB" id="A0A5R9ALQ3"/>
<dbReference type="NCBIfam" id="NF000595">
    <property type="entry name" value="PRK00015.1-3"/>
    <property type="match status" value="1"/>
</dbReference>
<dbReference type="PANTHER" id="PTHR10954:SF18">
    <property type="entry name" value="RIBONUCLEASE HII"/>
    <property type="match status" value="1"/>
</dbReference>
<dbReference type="GO" id="GO:0046872">
    <property type="term" value="F:metal ion binding"/>
    <property type="evidence" value="ECO:0007669"/>
    <property type="project" value="UniProtKB-KW"/>
</dbReference>
<feature type="region of interest" description="Disordered" evidence="14">
    <location>
        <begin position="207"/>
        <end position="228"/>
    </location>
</feature>
<dbReference type="PROSITE" id="PS51975">
    <property type="entry name" value="RNASE_H_2"/>
    <property type="match status" value="1"/>
</dbReference>
<keyword evidence="11" id="KW-0464">Manganese</keyword>
<accession>A0A5R9ALQ3</accession>
<dbReference type="GO" id="GO:0004523">
    <property type="term" value="F:RNA-DNA hybrid ribonuclease activity"/>
    <property type="evidence" value="ECO:0007669"/>
    <property type="project" value="UniProtKB-UniRule"/>
</dbReference>
<comment type="function">
    <text evidence="3 13">Endonuclease that specifically degrades the RNA of RNA-DNA hybrids.</text>
</comment>
<dbReference type="RefSeq" id="WP_138169101.1">
    <property type="nucleotide sequence ID" value="NZ_VAWA01000002.1"/>
</dbReference>
<reference evidence="16 17" key="1">
    <citation type="submission" date="2019-05" db="EMBL/GenBank/DDBJ databases">
        <title>Nesterenkonia sp. GY239, isolated from the Southern Atlantic Ocean.</title>
        <authorList>
            <person name="Zhang G."/>
        </authorList>
    </citation>
    <scope>NUCLEOTIDE SEQUENCE [LARGE SCALE GENOMIC DNA]</scope>
    <source>
        <strain evidence="16 17">GY239</strain>
    </source>
</reference>